<protein>
    <submittedName>
        <fullName evidence="2">Uncharacterized protein</fullName>
    </submittedName>
</protein>
<proteinExistence type="predicted"/>
<dbReference type="EMBL" id="HBEZ01019037">
    <property type="protein sequence ID" value="CAD8632822.1"/>
    <property type="molecule type" value="Transcribed_RNA"/>
</dbReference>
<organism evidence="2">
    <name type="scientific">Cryptomonas curvata</name>
    <dbReference type="NCBI Taxonomy" id="233186"/>
    <lineage>
        <taxon>Eukaryota</taxon>
        <taxon>Cryptophyceae</taxon>
        <taxon>Cryptomonadales</taxon>
        <taxon>Cryptomonadaceae</taxon>
        <taxon>Cryptomonas</taxon>
    </lineage>
</organism>
<sequence length="103" mass="11826">MAWQDSPNAIILMNCYKYRIQILKSGLFEIMKQPPFPGLYKTRESEDLETVRQAFHLQYGIEPISIMRFLDFLADIGKERGDNIGHKEHGEGRGQGGYGFDSD</sequence>
<feature type="compositionally biased region" description="Basic and acidic residues" evidence="1">
    <location>
        <begin position="81"/>
        <end position="92"/>
    </location>
</feature>
<evidence type="ECO:0000313" key="2">
    <source>
        <dbReference type="EMBL" id="CAD8632822.1"/>
    </source>
</evidence>
<feature type="region of interest" description="Disordered" evidence="1">
    <location>
        <begin position="81"/>
        <end position="103"/>
    </location>
</feature>
<accession>A0A7S0M9Q1</accession>
<evidence type="ECO:0000256" key="1">
    <source>
        <dbReference type="SAM" id="MobiDB-lite"/>
    </source>
</evidence>
<name>A0A7S0M9Q1_9CRYP</name>
<reference evidence="2" key="1">
    <citation type="submission" date="2021-01" db="EMBL/GenBank/DDBJ databases">
        <authorList>
            <person name="Corre E."/>
            <person name="Pelletier E."/>
            <person name="Niang G."/>
            <person name="Scheremetjew M."/>
            <person name="Finn R."/>
            <person name="Kale V."/>
            <person name="Holt S."/>
            <person name="Cochrane G."/>
            <person name="Meng A."/>
            <person name="Brown T."/>
            <person name="Cohen L."/>
        </authorList>
    </citation>
    <scope>NUCLEOTIDE SEQUENCE</scope>
    <source>
        <strain evidence="2">CCAP979/52</strain>
    </source>
</reference>
<dbReference type="AlphaFoldDB" id="A0A7S0M9Q1"/>
<feature type="compositionally biased region" description="Gly residues" evidence="1">
    <location>
        <begin position="93"/>
        <end position="103"/>
    </location>
</feature>
<gene>
    <name evidence="2" type="ORF">CCUR1050_LOCUS10503</name>
</gene>